<evidence type="ECO:0000313" key="7">
    <source>
        <dbReference type="Proteomes" id="UP000005238"/>
    </source>
</evidence>
<keyword evidence="7" id="KW-1185">Reference proteome</keyword>
<reference evidence="6" key="2">
    <citation type="submission" date="2015-06" db="UniProtKB">
        <authorList>
            <consortium name="EnsemblProtists"/>
        </authorList>
    </citation>
    <scope>IDENTIFICATION</scope>
    <source>
        <strain evidence="6">Pr102</strain>
    </source>
</reference>
<dbReference type="PRINTS" id="PR01271">
    <property type="entry name" value="HISDACETLASE"/>
</dbReference>
<dbReference type="GO" id="GO:0004407">
    <property type="term" value="F:histone deacetylase activity"/>
    <property type="evidence" value="ECO:0000318"/>
    <property type="project" value="GO_Central"/>
</dbReference>
<dbReference type="InterPro" id="IPR023696">
    <property type="entry name" value="Ureohydrolase_dom_sf"/>
</dbReference>
<dbReference type="GO" id="GO:0000118">
    <property type="term" value="C:histone deacetylase complex"/>
    <property type="evidence" value="ECO:0000318"/>
    <property type="project" value="GO_Central"/>
</dbReference>
<evidence type="ECO:0000256" key="1">
    <source>
        <dbReference type="ARBA" id="ARBA00006457"/>
    </source>
</evidence>
<dbReference type="GO" id="GO:0040029">
    <property type="term" value="P:epigenetic regulation of gene expression"/>
    <property type="evidence" value="ECO:0000318"/>
    <property type="project" value="GO_Central"/>
</dbReference>
<dbReference type="PRINTS" id="PR01270">
    <property type="entry name" value="HDASUPER"/>
</dbReference>
<protein>
    <recommendedName>
        <fullName evidence="2">histone deacetylase</fullName>
        <ecNumber evidence="2">3.5.1.98</ecNumber>
    </recommendedName>
</protein>
<dbReference type="PANTHER" id="PTHR10625">
    <property type="entry name" value="HISTONE DEACETYLASE HDAC1-RELATED"/>
    <property type="match status" value="1"/>
</dbReference>
<dbReference type="PANTHER" id="PTHR10625:SF10">
    <property type="entry name" value="HISTONE DEACETYLASE HDAC1"/>
    <property type="match status" value="1"/>
</dbReference>
<dbReference type="InParanoid" id="H3G618"/>
<dbReference type="GO" id="GO:0141221">
    <property type="term" value="F:histone deacetylase activity, hydrolytic mechanism"/>
    <property type="evidence" value="ECO:0007669"/>
    <property type="project" value="UniProtKB-EC"/>
</dbReference>
<name>H3G618_PHYRM</name>
<evidence type="ECO:0000259" key="5">
    <source>
        <dbReference type="Pfam" id="PF00850"/>
    </source>
</evidence>
<dbReference type="STRING" id="164328.H3G618"/>
<dbReference type="InterPro" id="IPR037138">
    <property type="entry name" value="His_deacetylse_dom_sf"/>
</dbReference>
<evidence type="ECO:0000256" key="2">
    <source>
        <dbReference type="ARBA" id="ARBA00012111"/>
    </source>
</evidence>
<dbReference type="InterPro" id="IPR003084">
    <property type="entry name" value="HDAC_I/II"/>
</dbReference>
<organism evidence="6 7">
    <name type="scientific">Phytophthora ramorum</name>
    <name type="common">Sudden oak death agent</name>
    <dbReference type="NCBI Taxonomy" id="164328"/>
    <lineage>
        <taxon>Eukaryota</taxon>
        <taxon>Sar</taxon>
        <taxon>Stramenopiles</taxon>
        <taxon>Oomycota</taxon>
        <taxon>Peronosporomycetes</taxon>
        <taxon>Peronosporales</taxon>
        <taxon>Peronosporaceae</taxon>
        <taxon>Phytophthora</taxon>
    </lineage>
</organism>
<evidence type="ECO:0000256" key="4">
    <source>
        <dbReference type="ARBA" id="ARBA00022853"/>
    </source>
</evidence>
<dbReference type="AlphaFoldDB" id="H3G618"/>
<reference evidence="7" key="1">
    <citation type="journal article" date="2006" name="Science">
        <title>Phytophthora genome sequences uncover evolutionary origins and mechanisms of pathogenesis.</title>
        <authorList>
            <person name="Tyler B.M."/>
            <person name="Tripathy S."/>
            <person name="Zhang X."/>
            <person name="Dehal P."/>
            <person name="Jiang R.H."/>
            <person name="Aerts A."/>
            <person name="Arredondo F.D."/>
            <person name="Baxter L."/>
            <person name="Bensasson D."/>
            <person name="Beynon J.L."/>
            <person name="Chapman J."/>
            <person name="Damasceno C.M."/>
            <person name="Dorrance A.E."/>
            <person name="Dou D."/>
            <person name="Dickerman A.W."/>
            <person name="Dubchak I.L."/>
            <person name="Garbelotto M."/>
            <person name="Gijzen M."/>
            <person name="Gordon S.G."/>
            <person name="Govers F."/>
            <person name="Grunwald N.J."/>
            <person name="Huang W."/>
            <person name="Ivors K.L."/>
            <person name="Jones R.W."/>
            <person name="Kamoun S."/>
            <person name="Krampis K."/>
            <person name="Lamour K.H."/>
            <person name="Lee M.K."/>
            <person name="McDonald W.H."/>
            <person name="Medina M."/>
            <person name="Meijer H.J."/>
            <person name="Nordberg E.K."/>
            <person name="Maclean D.J."/>
            <person name="Ospina-Giraldo M.D."/>
            <person name="Morris P.F."/>
            <person name="Phuntumart V."/>
            <person name="Putnam N.H."/>
            <person name="Rash S."/>
            <person name="Rose J.K."/>
            <person name="Sakihama Y."/>
            <person name="Salamov A.A."/>
            <person name="Savidor A."/>
            <person name="Scheuring C.F."/>
            <person name="Smith B.M."/>
            <person name="Sobral B.W."/>
            <person name="Terry A."/>
            <person name="Torto-Alalibo T.A."/>
            <person name="Win J."/>
            <person name="Xu Z."/>
            <person name="Zhang H."/>
            <person name="Grigoriev I.V."/>
            <person name="Rokhsar D.S."/>
            <person name="Boore J.L."/>
        </authorList>
    </citation>
    <scope>NUCLEOTIDE SEQUENCE [LARGE SCALE GENOMIC DNA]</scope>
    <source>
        <strain evidence="7">Pr102</strain>
    </source>
</reference>
<sequence>FHTRDYVDVLYEFGGGDDLVEKNRLSSARERENERRLEEFGLVDDAYVFPGLYEYCSFVVGATLTAVDALLHLLSGKAAMPSVAINLGGGRHHAMRSQASGFCYVNDVVLGVQRLLSRGRMSRLLVVDIDVHHGDGTQEAFYYSEKVAAISFHLREPGFFPGTGADTEIGAGRGKCNNVNVPQQRGVTDSQFRELFQRVVGKAVETMQPEMLVLVCGVDTLARDPLGGFNLTSDGICDCVEFVMALQLPVLLLGAGGYSGVDACKTFSAIVATVIGQRRNLPDEIPEHDFYE</sequence>
<dbReference type="Pfam" id="PF00850">
    <property type="entry name" value="Hist_deacetyl"/>
    <property type="match status" value="1"/>
</dbReference>
<dbReference type="OMA" id="DVPAGNM"/>
<dbReference type="Gene3D" id="3.40.800.20">
    <property type="entry name" value="Histone deacetylase domain"/>
    <property type="match status" value="1"/>
</dbReference>
<comment type="similarity">
    <text evidence="1">Belongs to the histone deacetylase family. HD type 1 subfamily.</text>
</comment>
<keyword evidence="4" id="KW-0156">Chromatin regulator</keyword>
<dbReference type="InterPro" id="IPR023801">
    <property type="entry name" value="His_deacetylse_dom"/>
</dbReference>
<evidence type="ECO:0000256" key="3">
    <source>
        <dbReference type="ARBA" id="ARBA00022801"/>
    </source>
</evidence>
<accession>H3G618</accession>
<evidence type="ECO:0000313" key="6">
    <source>
        <dbReference type="EnsemblProtists" id="Phyra44260"/>
    </source>
</evidence>
<dbReference type="EnsemblProtists" id="Phyra44260">
    <property type="protein sequence ID" value="Phyra44260"/>
    <property type="gene ID" value="Phyra44260"/>
</dbReference>
<dbReference type="VEuPathDB" id="FungiDB:KRP22_3095"/>
<dbReference type="HOGENOM" id="CLU_007727_7_6_1"/>
<dbReference type="EMBL" id="DS567905">
    <property type="status" value="NOT_ANNOTATED_CDS"/>
    <property type="molecule type" value="Genomic_DNA"/>
</dbReference>
<proteinExistence type="inferred from homology"/>
<dbReference type="VEuPathDB" id="FungiDB:KRP23_3671"/>
<dbReference type="SUPFAM" id="SSF52768">
    <property type="entry name" value="Arginase/deacetylase"/>
    <property type="match status" value="1"/>
</dbReference>
<keyword evidence="3" id="KW-0378">Hydrolase</keyword>
<dbReference type="Proteomes" id="UP000005238">
    <property type="component" value="Unassembled WGS sequence"/>
</dbReference>
<dbReference type="EC" id="3.5.1.98" evidence="2"/>
<dbReference type="InterPro" id="IPR000286">
    <property type="entry name" value="HDACs"/>
</dbReference>
<feature type="domain" description="Histone deacetylase" evidence="5">
    <location>
        <begin position="1"/>
        <end position="271"/>
    </location>
</feature>
<dbReference type="eggNOG" id="KOG1342">
    <property type="taxonomic scope" value="Eukaryota"/>
</dbReference>